<organism evidence="12 13">
    <name type="scientific">Hufsiella arboris</name>
    <dbReference type="NCBI Taxonomy" id="2695275"/>
    <lineage>
        <taxon>Bacteria</taxon>
        <taxon>Pseudomonadati</taxon>
        <taxon>Bacteroidota</taxon>
        <taxon>Sphingobacteriia</taxon>
        <taxon>Sphingobacteriales</taxon>
        <taxon>Sphingobacteriaceae</taxon>
        <taxon>Hufsiella</taxon>
    </lineage>
</organism>
<evidence type="ECO:0000256" key="4">
    <source>
        <dbReference type="ARBA" id="ARBA00022827"/>
    </source>
</evidence>
<keyword evidence="9" id="KW-0812">Transmembrane</keyword>
<evidence type="ECO:0000256" key="8">
    <source>
        <dbReference type="ARBA" id="ARBA00047599"/>
    </source>
</evidence>
<dbReference type="PRINTS" id="PR00368">
    <property type="entry name" value="FADPNR"/>
</dbReference>
<dbReference type="Pfam" id="PF22366">
    <property type="entry name" value="NDH2_C"/>
    <property type="match status" value="1"/>
</dbReference>
<feature type="domain" description="External alternative NADH-ubiquinone oxidoreductase-like C-terminal" evidence="11">
    <location>
        <begin position="347"/>
        <end position="403"/>
    </location>
</feature>
<comment type="caution">
    <text evidence="12">The sequence shown here is derived from an EMBL/GenBank/DDBJ whole genome shotgun (WGS) entry which is preliminary data.</text>
</comment>
<proteinExistence type="inferred from homology"/>
<keyword evidence="6" id="KW-0560">Oxidoreductase</keyword>
<keyword evidence="13" id="KW-1185">Reference proteome</keyword>
<keyword evidence="5" id="KW-0809">Transit peptide</keyword>
<dbReference type="InterPro" id="IPR036188">
    <property type="entry name" value="FAD/NAD-bd_sf"/>
</dbReference>
<evidence type="ECO:0000313" key="13">
    <source>
        <dbReference type="Proteomes" id="UP000466586"/>
    </source>
</evidence>
<dbReference type="EC" id="1.6.5.9" evidence="2"/>
<evidence type="ECO:0000256" key="3">
    <source>
        <dbReference type="ARBA" id="ARBA00022630"/>
    </source>
</evidence>
<reference evidence="12 13" key="1">
    <citation type="submission" date="2019-11" db="EMBL/GenBank/DDBJ databases">
        <title>Pedobacter sp. HMF7647 Genome sequencing and assembly.</title>
        <authorList>
            <person name="Kang H."/>
            <person name="Kim H."/>
            <person name="Joh K."/>
        </authorList>
    </citation>
    <scope>NUCLEOTIDE SEQUENCE [LARGE SCALE GENOMIC DNA]</scope>
    <source>
        <strain evidence="12 13">HMF7647</strain>
    </source>
</reference>
<evidence type="ECO:0000313" key="12">
    <source>
        <dbReference type="EMBL" id="MXV52961.1"/>
    </source>
</evidence>
<keyword evidence="9" id="KW-1133">Transmembrane helix</keyword>
<dbReference type="AlphaFoldDB" id="A0A7K1YEZ5"/>
<dbReference type="InterPro" id="IPR054585">
    <property type="entry name" value="NDH2-like_C"/>
</dbReference>
<evidence type="ECO:0000256" key="2">
    <source>
        <dbReference type="ARBA" id="ARBA00012637"/>
    </source>
</evidence>
<dbReference type="EMBL" id="WVHT01000011">
    <property type="protein sequence ID" value="MXV52961.1"/>
    <property type="molecule type" value="Genomic_DNA"/>
</dbReference>
<evidence type="ECO:0000256" key="6">
    <source>
        <dbReference type="ARBA" id="ARBA00023002"/>
    </source>
</evidence>
<feature type="domain" description="FAD/NAD(P)-binding" evidence="10">
    <location>
        <begin position="1"/>
        <end position="323"/>
    </location>
</feature>
<comment type="catalytic activity">
    <reaction evidence="8">
        <text>a quinone + NADH + H(+) = a quinol + NAD(+)</text>
        <dbReference type="Rhea" id="RHEA:46160"/>
        <dbReference type="ChEBI" id="CHEBI:15378"/>
        <dbReference type="ChEBI" id="CHEBI:24646"/>
        <dbReference type="ChEBI" id="CHEBI:57540"/>
        <dbReference type="ChEBI" id="CHEBI:57945"/>
        <dbReference type="ChEBI" id="CHEBI:132124"/>
        <dbReference type="EC" id="1.6.5.9"/>
    </reaction>
</comment>
<evidence type="ECO:0000256" key="1">
    <source>
        <dbReference type="ARBA" id="ARBA00005272"/>
    </source>
</evidence>
<keyword evidence="4" id="KW-0274">FAD</keyword>
<keyword evidence="9" id="KW-0472">Membrane</keyword>
<protein>
    <recommendedName>
        <fullName evidence="2">NADH:ubiquinone reductase (non-electrogenic)</fullName>
        <ecNumber evidence="2">1.6.5.9</ecNumber>
    </recommendedName>
</protein>
<keyword evidence="7" id="KW-0520">NAD</keyword>
<keyword evidence="3" id="KW-0285">Flavoprotein</keyword>
<evidence type="ECO:0000256" key="9">
    <source>
        <dbReference type="SAM" id="Phobius"/>
    </source>
</evidence>
<evidence type="ECO:0000256" key="5">
    <source>
        <dbReference type="ARBA" id="ARBA00022946"/>
    </source>
</evidence>
<feature type="transmembrane region" description="Helical" evidence="9">
    <location>
        <begin position="366"/>
        <end position="388"/>
    </location>
</feature>
<dbReference type="PANTHER" id="PTHR43706:SF47">
    <property type="entry name" value="EXTERNAL NADH-UBIQUINONE OXIDOREDUCTASE 1, MITOCHONDRIAL-RELATED"/>
    <property type="match status" value="1"/>
</dbReference>
<name>A0A7K1YEZ5_9SPHI</name>
<dbReference type="Proteomes" id="UP000466586">
    <property type="component" value="Unassembled WGS sequence"/>
</dbReference>
<evidence type="ECO:0000259" key="11">
    <source>
        <dbReference type="Pfam" id="PF22366"/>
    </source>
</evidence>
<dbReference type="InterPro" id="IPR023753">
    <property type="entry name" value="FAD/NAD-binding_dom"/>
</dbReference>
<dbReference type="PRINTS" id="PR00411">
    <property type="entry name" value="PNDRDTASEI"/>
</dbReference>
<dbReference type="InterPro" id="IPR045024">
    <property type="entry name" value="NDH-2"/>
</dbReference>
<comment type="similarity">
    <text evidence="1">Belongs to the NADH dehydrogenase family.</text>
</comment>
<dbReference type="SUPFAM" id="SSF51905">
    <property type="entry name" value="FAD/NAD(P)-binding domain"/>
    <property type="match status" value="2"/>
</dbReference>
<dbReference type="PANTHER" id="PTHR43706">
    <property type="entry name" value="NADH DEHYDROGENASE"/>
    <property type="match status" value="1"/>
</dbReference>
<sequence length="431" mass="48038">MKIVIIGGGFAGMNLAKSLANENGFDITLVDKNNYHFFPPLIYQVSTAFIEASNISYPFRKIFQHKKNLRFHYGALTGINLQENKITTTTGDIPYDQLVLAMGTETNYFGLENVKKNALPMKTINDALNLRNHILQMTEKAALVDDPNEKEKYLNIVISGGGPTGVELAGMLSYVNKNIVKKDYPEIGDASKIKIYLVDLLPVLLGPMSKKSQQEAKDVLERMGVIVKLNLGVKDYVNDEVVFADGSTIPTYSLIWTSGVTAVTVPGIPQESVTKGNRVLVNEHNLINGTSNIYAIGDVALMMSDPKWPKGHPQLAQPAIQQGELLADNFERMLNNKPLKAFSYRDKGSMAIISKNEAVGDLPGNIFIKGVIAWFIWMFIHIIPIAGFRNKIKLFNNWFWSFLTNDPNLRLIIRPRNDWAAKVDEPVKPNG</sequence>
<accession>A0A7K1YEZ5</accession>
<gene>
    <name evidence="12" type="ORF">GS399_18475</name>
</gene>
<evidence type="ECO:0000259" key="10">
    <source>
        <dbReference type="Pfam" id="PF07992"/>
    </source>
</evidence>
<dbReference type="Gene3D" id="3.50.50.100">
    <property type="match status" value="1"/>
</dbReference>
<dbReference type="Pfam" id="PF07992">
    <property type="entry name" value="Pyr_redox_2"/>
    <property type="match status" value="1"/>
</dbReference>
<evidence type="ECO:0000256" key="7">
    <source>
        <dbReference type="ARBA" id="ARBA00023027"/>
    </source>
</evidence>
<dbReference type="GO" id="GO:0050136">
    <property type="term" value="F:NADH dehydrogenase (quinone) (non-electrogenic) activity"/>
    <property type="evidence" value="ECO:0007669"/>
    <property type="project" value="UniProtKB-EC"/>
</dbReference>
<dbReference type="RefSeq" id="WP_160846139.1">
    <property type="nucleotide sequence ID" value="NZ_WVHT01000011.1"/>
</dbReference>